<keyword evidence="9" id="KW-0966">Cell projection</keyword>
<evidence type="ECO:0000256" key="5">
    <source>
        <dbReference type="RuleBase" id="RU362116"/>
    </source>
</evidence>
<evidence type="ECO:0000256" key="2">
    <source>
        <dbReference type="ARBA" id="ARBA00009677"/>
    </source>
</evidence>
<gene>
    <name evidence="9" type="ORF">KL86APRO_11026</name>
</gene>
<protein>
    <recommendedName>
        <fullName evidence="3 5">Flagellar hook protein FlgE</fullName>
    </recommendedName>
</protein>
<evidence type="ECO:0000256" key="4">
    <source>
        <dbReference type="ARBA" id="ARBA00023143"/>
    </source>
</evidence>
<dbReference type="GO" id="GO:0005829">
    <property type="term" value="C:cytosol"/>
    <property type="evidence" value="ECO:0007669"/>
    <property type="project" value="TreeGrafter"/>
</dbReference>
<dbReference type="InterPro" id="IPR020013">
    <property type="entry name" value="Flagellar_FlgE/F/G"/>
</dbReference>
<organism evidence="9">
    <name type="scientific">uncultured Alphaproteobacteria bacterium</name>
    <dbReference type="NCBI Taxonomy" id="91750"/>
    <lineage>
        <taxon>Bacteria</taxon>
        <taxon>Pseudomonadati</taxon>
        <taxon>Pseudomonadota</taxon>
        <taxon>Alphaproteobacteria</taxon>
        <taxon>environmental samples</taxon>
    </lineage>
</organism>
<dbReference type="InterPro" id="IPR001444">
    <property type="entry name" value="Flag_bb_rod_N"/>
</dbReference>
<reference evidence="9" key="1">
    <citation type="submission" date="2016-04" db="EMBL/GenBank/DDBJ databases">
        <authorList>
            <person name="Evans L.H."/>
            <person name="Alamgir A."/>
            <person name="Owens N."/>
            <person name="Weber N.D."/>
            <person name="Virtaneva K."/>
            <person name="Barbian K."/>
            <person name="Babar A."/>
            <person name="Rosenke K."/>
        </authorList>
    </citation>
    <scope>NUCLEOTIDE SEQUENCE</scope>
    <source>
        <strain evidence="9">86</strain>
    </source>
</reference>
<keyword evidence="9" id="KW-0282">Flagellum</keyword>
<dbReference type="InterPro" id="IPR037925">
    <property type="entry name" value="FlgE/F/G-like"/>
</dbReference>
<dbReference type="InterPro" id="IPR037058">
    <property type="entry name" value="Falgellar_hook_FlgE_sf"/>
</dbReference>
<dbReference type="Pfam" id="PF00460">
    <property type="entry name" value="Flg_bb_rod"/>
    <property type="match status" value="1"/>
</dbReference>
<evidence type="ECO:0000256" key="3">
    <source>
        <dbReference type="ARBA" id="ARBA00019015"/>
    </source>
</evidence>
<dbReference type="EMBL" id="FLUO01000001">
    <property type="protein sequence ID" value="SBV98560.1"/>
    <property type="molecule type" value="Genomic_DNA"/>
</dbReference>
<dbReference type="InterPro" id="IPR011491">
    <property type="entry name" value="FlgE_D2"/>
</dbReference>
<keyword evidence="9" id="KW-0969">Cilium</keyword>
<dbReference type="PANTHER" id="PTHR30435">
    <property type="entry name" value="FLAGELLAR PROTEIN"/>
    <property type="match status" value="1"/>
</dbReference>
<comment type="function">
    <text evidence="5">A flexible structure which links the flagellar filament to the drive apparatus in the basal body.</text>
</comment>
<evidence type="ECO:0000259" key="8">
    <source>
        <dbReference type="Pfam" id="PF07559"/>
    </source>
</evidence>
<name>A0A212JGL4_9PROT</name>
<dbReference type="SUPFAM" id="SSF117143">
    <property type="entry name" value="Flagellar hook protein flgE"/>
    <property type="match status" value="1"/>
</dbReference>
<dbReference type="GO" id="GO:0009424">
    <property type="term" value="C:bacterial-type flagellum hook"/>
    <property type="evidence" value="ECO:0007669"/>
    <property type="project" value="TreeGrafter"/>
</dbReference>
<dbReference type="Pfam" id="PF06429">
    <property type="entry name" value="Flg_bbr_C"/>
    <property type="match status" value="1"/>
</dbReference>
<comment type="subcellular location">
    <subcellularLocation>
        <location evidence="1 5">Bacterial flagellum basal body</location>
    </subcellularLocation>
</comment>
<feature type="domain" description="Flagellar basal body rod protein N-terminal" evidence="6">
    <location>
        <begin position="13"/>
        <end position="37"/>
    </location>
</feature>
<sequence>MSLIGALNCSSLAMLAQSQGMQTVSTNIANVNTTGYKREDTVFQTLLSGTRGTAVARDRMGVQAVDRREVWGQGFVVATGRSDDLALNGDGFFMVTRDFGGKSETMYTRDGALQQRYVDTGNGTQQSFYTTANGQYLLGWAADANGTFNTAGPLVPVRSFALDEIGGEATTEALMAANVPANLPTGESVTVQGTIYDQSWNAQSLNYIWTKTGANTWTVDFAVGGGTVDPALTGTTTVTFTSSGKVLQPQTPVSVPITWDDGTSSTVAIDLSDMEQYADAKVVHRTVQNGSPSGRLYDESFDENGVLWGSYTNGHNRALYKLAIADFVAPNSLDAISGNLFRENEFSGKASVRDLESQSEGTTIVVGSLESSNVDMADEFTRMMMVQKAYSMASTNFRTVDEMMQVASNLKR</sequence>
<evidence type="ECO:0000313" key="9">
    <source>
        <dbReference type="EMBL" id="SBV98560.1"/>
    </source>
</evidence>
<comment type="similarity">
    <text evidence="2 5">Belongs to the flagella basal body rod proteins family.</text>
</comment>
<dbReference type="Pfam" id="PF07559">
    <property type="entry name" value="FlgE_D2"/>
    <property type="match status" value="1"/>
</dbReference>
<feature type="domain" description="Flagellar basal-body/hook protein C-terminal" evidence="7">
    <location>
        <begin position="367"/>
        <end position="410"/>
    </location>
</feature>
<dbReference type="InterPro" id="IPR010930">
    <property type="entry name" value="Flg_bb/hook_C_dom"/>
</dbReference>
<evidence type="ECO:0000259" key="7">
    <source>
        <dbReference type="Pfam" id="PF06429"/>
    </source>
</evidence>
<dbReference type="PANTHER" id="PTHR30435:SF1">
    <property type="entry name" value="FLAGELLAR HOOK PROTEIN FLGE"/>
    <property type="match status" value="1"/>
</dbReference>
<dbReference type="InterPro" id="IPR019776">
    <property type="entry name" value="Flagellar_basal_body_rod_CS"/>
</dbReference>
<dbReference type="PROSITE" id="PS00588">
    <property type="entry name" value="FLAGELLA_BB_ROD"/>
    <property type="match status" value="1"/>
</dbReference>
<evidence type="ECO:0000256" key="1">
    <source>
        <dbReference type="ARBA" id="ARBA00004117"/>
    </source>
</evidence>
<dbReference type="Gene3D" id="2.60.98.20">
    <property type="entry name" value="Flagellar hook protein FlgE"/>
    <property type="match status" value="1"/>
</dbReference>
<evidence type="ECO:0000259" key="6">
    <source>
        <dbReference type="Pfam" id="PF00460"/>
    </source>
</evidence>
<keyword evidence="4 5" id="KW-0975">Bacterial flagellum</keyword>
<dbReference type="GO" id="GO:0009425">
    <property type="term" value="C:bacterial-type flagellum basal body"/>
    <property type="evidence" value="ECO:0007669"/>
    <property type="project" value="UniProtKB-SubCell"/>
</dbReference>
<dbReference type="GO" id="GO:0071978">
    <property type="term" value="P:bacterial-type flagellum-dependent swarming motility"/>
    <property type="evidence" value="ECO:0007669"/>
    <property type="project" value="TreeGrafter"/>
</dbReference>
<accession>A0A212JGL4</accession>
<dbReference type="NCBIfam" id="TIGR03506">
    <property type="entry name" value="FlgEFG_subfam"/>
    <property type="match status" value="1"/>
</dbReference>
<proteinExistence type="inferred from homology"/>
<feature type="domain" description="Flagellar hook protein FlgE D2" evidence="8">
    <location>
        <begin position="189"/>
        <end position="290"/>
    </location>
</feature>
<dbReference type="AlphaFoldDB" id="A0A212JGL4"/>